<dbReference type="Pfam" id="PF00170">
    <property type="entry name" value="bZIP_1"/>
    <property type="match status" value="1"/>
</dbReference>
<feature type="compositionally biased region" description="Basic and acidic residues" evidence="7">
    <location>
        <begin position="262"/>
        <end position="273"/>
    </location>
</feature>
<evidence type="ECO:0000313" key="9">
    <source>
        <dbReference type="EMBL" id="KAL3630317.1"/>
    </source>
</evidence>
<dbReference type="PANTHER" id="PTHR45967:SF20">
    <property type="entry name" value="G-BOX-BINDING FACTOR 1"/>
    <property type="match status" value="1"/>
</dbReference>
<dbReference type="GO" id="GO:0000976">
    <property type="term" value="F:transcription cis-regulatory region binding"/>
    <property type="evidence" value="ECO:0007669"/>
    <property type="project" value="UniProtKB-ARBA"/>
</dbReference>
<reference evidence="10" key="1">
    <citation type="journal article" date="2024" name="IScience">
        <title>Strigolactones Initiate the Formation of Haustorium-like Structures in Castilleja.</title>
        <authorList>
            <person name="Buerger M."/>
            <person name="Peterson D."/>
            <person name="Chory J."/>
        </authorList>
    </citation>
    <scope>NUCLEOTIDE SEQUENCE [LARGE SCALE GENOMIC DNA]</scope>
</reference>
<comment type="caution">
    <text evidence="9">The sequence shown here is derived from an EMBL/GenBank/DDBJ whole genome shotgun (WGS) entry which is preliminary data.</text>
</comment>
<name>A0ABD3CP15_9LAMI</name>
<feature type="domain" description="BZIP" evidence="8">
    <location>
        <begin position="253"/>
        <end position="316"/>
    </location>
</feature>
<dbReference type="EMBL" id="JAVIJP010000032">
    <property type="protein sequence ID" value="KAL3630317.1"/>
    <property type="molecule type" value="Genomic_DNA"/>
</dbReference>
<comment type="subcellular location">
    <subcellularLocation>
        <location evidence="1">Nucleus</location>
    </subcellularLocation>
</comment>
<accession>A0ABD3CP15</accession>
<gene>
    <name evidence="9" type="primary">GBF1_3</name>
    <name evidence="9" type="ORF">CASFOL_023301</name>
</gene>
<dbReference type="AlphaFoldDB" id="A0ABD3CP15"/>
<evidence type="ECO:0000256" key="3">
    <source>
        <dbReference type="ARBA" id="ARBA00023015"/>
    </source>
</evidence>
<comment type="similarity">
    <text evidence="2">Belongs to the bZIP family.</text>
</comment>
<evidence type="ECO:0000256" key="4">
    <source>
        <dbReference type="ARBA" id="ARBA00023125"/>
    </source>
</evidence>
<dbReference type="InterPro" id="IPR012900">
    <property type="entry name" value="MFMR"/>
</dbReference>
<dbReference type="InterPro" id="IPR044827">
    <property type="entry name" value="GBF-like"/>
</dbReference>
<dbReference type="Gene3D" id="1.20.5.170">
    <property type="match status" value="1"/>
</dbReference>
<feature type="region of interest" description="Disordered" evidence="7">
    <location>
        <begin position="123"/>
        <end position="169"/>
    </location>
</feature>
<protein>
    <submittedName>
        <fullName evidence="9">G-box binding factor</fullName>
    </submittedName>
</protein>
<sequence length="337" mass="36225">MGSGENGTPAKSYKPPSSMQEAHTMPGYPDWSSSMQAFYGAGATPPFFASTSASSPTPHPFLWRGQHHLMSPYGTPVYPAMYPPGGVYAHPNMVTNSGNVHGNAEMDGKATEGKDLARSEKIKGNLGNHGLVGAKPIDGVKATSGSGNDAGTQSTDSRSQGSSDASGDNQIFAMTKKGSFDQMLADAANAQNNGVQPNLQTSVAGNPVVSGSKTNLNIGMDLWNGSGPNRAEFSPSVVAPGGMSDQWVQNERELKRQKRKQSNRESARRSRLRKQAECEELQVRVEKLSNENLTLRDELQRLAEECEKVSSENISIKEELTKLYGPDIVSRFEEGNC</sequence>
<proteinExistence type="inferred from homology"/>
<dbReference type="PROSITE" id="PS50217">
    <property type="entry name" value="BZIP"/>
    <property type="match status" value="1"/>
</dbReference>
<evidence type="ECO:0000313" key="10">
    <source>
        <dbReference type="Proteomes" id="UP001632038"/>
    </source>
</evidence>
<dbReference type="CDD" id="cd14702">
    <property type="entry name" value="bZIP_plant_GBF1"/>
    <property type="match status" value="1"/>
</dbReference>
<dbReference type="SUPFAM" id="SSF57959">
    <property type="entry name" value="Leucine zipper domain"/>
    <property type="match status" value="1"/>
</dbReference>
<keyword evidence="5" id="KW-0804">Transcription</keyword>
<evidence type="ECO:0000256" key="7">
    <source>
        <dbReference type="SAM" id="MobiDB-lite"/>
    </source>
</evidence>
<dbReference type="InterPro" id="IPR004827">
    <property type="entry name" value="bZIP"/>
</dbReference>
<dbReference type="InterPro" id="IPR046347">
    <property type="entry name" value="bZIP_sf"/>
</dbReference>
<feature type="region of interest" description="Disordered" evidence="7">
    <location>
        <begin position="253"/>
        <end position="273"/>
    </location>
</feature>
<keyword evidence="6" id="KW-0539">Nucleus</keyword>
<feature type="compositionally biased region" description="Polar residues" evidence="7">
    <location>
        <begin position="143"/>
        <end position="169"/>
    </location>
</feature>
<evidence type="ECO:0000256" key="6">
    <source>
        <dbReference type="ARBA" id="ARBA00023242"/>
    </source>
</evidence>
<evidence type="ECO:0000256" key="5">
    <source>
        <dbReference type="ARBA" id="ARBA00023163"/>
    </source>
</evidence>
<dbReference type="InterPro" id="IPR045314">
    <property type="entry name" value="bZIP_plant_GBF1"/>
</dbReference>
<keyword evidence="4" id="KW-0238">DNA-binding</keyword>
<dbReference type="SMART" id="SM00338">
    <property type="entry name" value="BRLZ"/>
    <property type="match status" value="1"/>
</dbReference>
<dbReference type="Pfam" id="PF07777">
    <property type="entry name" value="MFMR"/>
    <property type="match status" value="1"/>
</dbReference>
<evidence type="ECO:0000256" key="2">
    <source>
        <dbReference type="ARBA" id="ARBA00007163"/>
    </source>
</evidence>
<dbReference type="PANTHER" id="PTHR45967">
    <property type="entry name" value="G-BOX-BINDING FACTOR 3-RELATED"/>
    <property type="match status" value="1"/>
</dbReference>
<keyword evidence="3" id="KW-0805">Transcription regulation</keyword>
<keyword evidence="10" id="KW-1185">Reference proteome</keyword>
<dbReference type="GO" id="GO:0046983">
    <property type="term" value="F:protein dimerization activity"/>
    <property type="evidence" value="ECO:0007669"/>
    <property type="project" value="UniProtKB-ARBA"/>
</dbReference>
<dbReference type="GO" id="GO:0005634">
    <property type="term" value="C:nucleus"/>
    <property type="evidence" value="ECO:0007669"/>
    <property type="project" value="UniProtKB-SubCell"/>
</dbReference>
<dbReference type="FunFam" id="1.20.5.170:FF:000020">
    <property type="entry name" value="BZIP transcription factor"/>
    <property type="match status" value="1"/>
</dbReference>
<evidence type="ECO:0000256" key="1">
    <source>
        <dbReference type="ARBA" id="ARBA00004123"/>
    </source>
</evidence>
<organism evidence="9 10">
    <name type="scientific">Castilleja foliolosa</name>
    <dbReference type="NCBI Taxonomy" id="1961234"/>
    <lineage>
        <taxon>Eukaryota</taxon>
        <taxon>Viridiplantae</taxon>
        <taxon>Streptophyta</taxon>
        <taxon>Embryophyta</taxon>
        <taxon>Tracheophyta</taxon>
        <taxon>Spermatophyta</taxon>
        <taxon>Magnoliopsida</taxon>
        <taxon>eudicotyledons</taxon>
        <taxon>Gunneridae</taxon>
        <taxon>Pentapetalae</taxon>
        <taxon>asterids</taxon>
        <taxon>lamiids</taxon>
        <taxon>Lamiales</taxon>
        <taxon>Orobanchaceae</taxon>
        <taxon>Pedicularideae</taxon>
        <taxon>Castillejinae</taxon>
        <taxon>Castilleja</taxon>
    </lineage>
</organism>
<dbReference type="Proteomes" id="UP001632038">
    <property type="component" value="Unassembled WGS sequence"/>
</dbReference>
<dbReference type="PROSITE" id="PS00036">
    <property type="entry name" value="BZIP_BASIC"/>
    <property type="match status" value="1"/>
</dbReference>
<evidence type="ECO:0000259" key="8">
    <source>
        <dbReference type="PROSITE" id="PS50217"/>
    </source>
</evidence>
<feature type="region of interest" description="Disordered" evidence="7">
    <location>
        <begin position="1"/>
        <end position="28"/>
    </location>
</feature>